<evidence type="ECO:0000313" key="4">
    <source>
        <dbReference type="EMBL" id="CAD8779459.1"/>
    </source>
</evidence>
<sequence>MRKIKKLFCLIVLIFLCLSILVRSDEITDEQQDLKDLEDNYLNLEDDSNGYYDDGESTPYQTYDGYSATDLMPTYGDYASTEDSLDVEDCVLNGTNIILSSHTSDCSLNVSGGNSQLANLEGGIDGNYELQSCYNGRPLYRRITSKAPEGDLVLFYSSLYGDWDFARSLGVDADVLVYGGDLVHFTTPLQVEDWQVLASLTLKPTAYGEDDFTLINLSVTCSNAKGQASNVSIVEVAGAQSVSAGLDHPLLTDEEIEAKYRYVYDKYGKSSNAGGSGNTPRNWLSVFFLLLIGIILIVTMPHLVKRSKKWKGKDKCEEASFTTLCQLVATHNRRKAACHEH</sequence>
<organism evidence="4">
    <name type="scientific">Polytomella parva</name>
    <dbReference type="NCBI Taxonomy" id="51329"/>
    <lineage>
        <taxon>Eukaryota</taxon>
        <taxon>Viridiplantae</taxon>
        <taxon>Chlorophyta</taxon>
        <taxon>core chlorophytes</taxon>
        <taxon>Chlorophyceae</taxon>
        <taxon>CS clade</taxon>
        <taxon>Chlamydomonadales</taxon>
        <taxon>Chlamydomonadaceae</taxon>
        <taxon>Polytomella</taxon>
    </lineage>
</organism>
<evidence type="ECO:0000256" key="2">
    <source>
        <dbReference type="SAM" id="Phobius"/>
    </source>
</evidence>
<proteinExistence type="predicted"/>
<evidence type="ECO:0000256" key="3">
    <source>
        <dbReference type="SAM" id="SignalP"/>
    </source>
</evidence>
<name>A0A7S0YHE3_9CHLO</name>
<keyword evidence="1" id="KW-0175">Coiled coil</keyword>
<feature type="coiled-coil region" evidence="1">
    <location>
        <begin position="27"/>
        <end position="54"/>
    </location>
</feature>
<feature type="signal peptide" evidence="3">
    <location>
        <begin position="1"/>
        <end position="24"/>
    </location>
</feature>
<keyword evidence="2" id="KW-0812">Transmembrane</keyword>
<feature type="chain" id="PRO_5030739139" evidence="3">
    <location>
        <begin position="25"/>
        <end position="341"/>
    </location>
</feature>
<keyword evidence="2" id="KW-0472">Membrane</keyword>
<keyword evidence="3" id="KW-0732">Signal</keyword>
<keyword evidence="2" id="KW-1133">Transmembrane helix</keyword>
<feature type="transmembrane region" description="Helical" evidence="2">
    <location>
        <begin position="283"/>
        <end position="304"/>
    </location>
</feature>
<accession>A0A7S0YHE3</accession>
<dbReference type="EMBL" id="HBFM01021967">
    <property type="protein sequence ID" value="CAD8779459.1"/>
    <property type="molecule type" value="Transcribed_RNA"/>
</dbReference>
<reference evidence="4" key="1">
    <citation type="submission" date="2021-01" db="EMBL/GenBank/DDBJ databases">
        <authorList>
            <person name="Corre E."/>
            <person name="Pelletier E."/>
            <person name="Niang G."/>
            <person name="Scheremetjew M."/>
            <person name="Finn R."/>
            <person name="Kale V."/>
            <person name="Holt S."/>
            <person name="Cochrane G."/>
            <person name="Meng A."/>
            <person name="Brown T."/>
            <person name="Cohen L."/>
        </authorList>
    </citation>
    <scope>NUCLEOTIDE SEQUENCE</scope>
    <source>
        <strain evidence="4">SAG 63-3</strain>
    </source>
</reference>
<evidence type="ECO:0000256" key="1">
    <source>
        <dbReference type="SAM" id="Coils"/>
    </source>
</evidence>
<gene>
    <name evidence="4" type="ORF">PPAR00522_LOCUS14300</name>
</gene>
<dbReference type="AlphaFoldDB" id="A0A7S0YHE3"/>
<protein>
    <submittedName>
        <fullName evidence="4">Uncharacterized protein</fullName>
    </submittedName>
</protein>